<dbReference type="Proteomes" id="UP001200145">
    <property type="component" value="Unassembled WGS sequence"/>
</dbReference>
<keyword evidence="1" id="KW-0732">Signal</keyword>
<evidence type="ECO:0000313" key="3">
    <source>
        <dbReference type="Proteomes" id="UP001200145"/>
    </source>
</evidence>
<organism evidence="2 3">
    <name type="scientific">Flavihumibacter fluminis</name>
    <dbReference type="NCBI Taxonomy" id="2909236"/>
    <lineage>
        <taxon>Bacteria</taxon>
        <taxon>Pseudomonadati</taxon>
        <taxon>Bacteroidota</taxon>
        <taxon>Chitinophagia</taxon>
        <taxon>Chitinophagales</taxon>
        <taxon>Chitinophagaceae</taxon>
        <taxon>Flavihumibacter</taxon>
    </lineage>
</organism>
<accession>A0ABS9BPA4</accession>
<evidence type="ECO:0000313" key="2">
    <source>
        <dbReference type="EMBL" id="MCF1716828.1"/>
    </source>
</evidence>
<protein>
    <recommendedName>
        <fullName evidence="4">DUF3558 domain-containing protein</fullName>
    </recommendedName>
</protein>
<keyword evidence="3" id="KW-1185">Reference proteome</keyword>
<sequence>MRVKLLTLLTAVACCFSFCGTDPKTTTAAASIQIDSPSPAAISCADLLTADMVETTCGMKGIVERVTSVEQSGKNCNRSYRMGKGWGDDMIFIATQTPGKADLSYIKKAYADKGIEAVKGIGEEAYTMNFTDKLTGRQEHQLVFVKKNLFIEIKTKESASAKTPCPCYDLENLKKLGTAIAAKIN</sequence>
<evidence type="ECO:0000256" key="1">
    <source>
        <dbReference type="SAM" id="SignalP"/>
    </source>
</evidence>
<gene>
    <name evidence="2" type="ORF">L0U88_19455</name>
</gene>
<dbReference type="EMBL" id="JAKEVY010000006">
    <property type="protein sequence ID" value="MCF1716828.1"/>
    <property type="molecule type" value="Genomic_DNA"/>
</dbReference>
<reference evidence="2 3" key="1">
    <citation type="submission" date="2022-01" db="EMBL/GenBank/DDBJ databases">
        <title>Flavihumibacter sp. nov., isolated from sediment of a river.</title>
        <authorList>
            <person name="Liu H."/>
        </authorList>
    </citation>
    <scope>NUCLEOTIDE SEQUENCE [LARGE SCALE GENOMIC DNA]</scope>
    <source>
        <strain evidence="2 3">RY-1</strain>
    </source>
</reference>
<feature type="chain" id="PRO_5046623567" description="DUF3558 domain-containing protein" evidence="1">
    <location>
        <begin position="21"/>
        <end position="185"/>
    </location>
</feature>
<name>A0ABS9BPA4_9BACT</name>
<comment type="caution">
    <text evidence="2">The sequence shown here is derived from an EMBL/GenBank/DDBJ whole genome shotgun (WGS) entry which is preliminary data.</text>
</comment>
<proteinExistence type="predicted"/>
<dbReference type="RefSeq" id="WP_234868332.1">
    <property type="nucleotide sequence ID" value="NZ_JAKEVY010000006.1"/>
</dbReference>
<evidence type="ECO:0008006" key="4">
    <source>
        <dbReference type="Google" id="ProtNLM"/>
    </source>
</evidence>
<feature type="signal peptide" evidence="1">
    <location>
        <begin position="1"/>
        <end position="20"/>
    </location>
</feature>